<name>A0A1X7IKX8_9BACT</name>
<evidence type="ECO:0008006" key="3">
    <source>
        <dbReference type="Google" id="ProtNLM"/>
    </source>
</evidence>
<dbReference type="EMBL" id="FXAW01000001">
    <property type="protein sequence ID" value="SMG15144.1"/>
    <property type="molecule type" value="Genomic_DNA"/>
</dbReference>
<dbReference type="Gene3D" id="3.40.50.300">
    <property type="entry name" value="P-loop containing nucleotide triphosphate hydrolases"/>
    <property type="match status" value="1"/>
</dbReference>
<dbReference type="PANTHER" id="PTHR36978:SF4">
    <property type="entry name" value="P-LOOP CONTAINING NUCLEOSIDE TRIPHOSPHATE HYDROLASE PROTEIN"/>
    <property type="match status" value="1"/>
</dbReference>
<dbReference type="Proteomes" id="UP000193804">
    <property type="component" value="Unassembled WGS sequence"/>
</dbReference>
<dbReference type="RefSeq" id="WP_085515714.1">
    <property type="nucleotide sequence ID" value="NZ_FXAW01000001.1"/>
</dbReference>
<dbReference type="STRING" id="1028.SAMN05661096_00730"/>
<dbReference type="OrthoDB" id="285690at2"/>
<dbReference type="AlphaFoldDB" id="A0A1X7IKX8"/>
<dbReference type="InterPro" id="IPR040632">
    <property type="entry name" value="Sulfotransfer_4"/>
</dbReference>
<evidence type="ECO:0000313" key="1">
    <source>
        <dbReference type="EMBL" id="SMG15144.1"/>
    </source>
</evidence>
<sequence length="233" mass="27561">MLKIGLINKLKDIMEDYLNPLKYKNRQKYFCIGLNKTGTTSLKKAFLDLGFKVGNQRKAERLLGDIKSKNYSTLLKYCDTSEVFQDVPFSFFDIYRVLYDKYPDAKFILTVRDSPEQWVDSITKFHAKKFSSNSVATAQELKTANYVWPGWIWEAMEYNFKISDDDPYNRENLEEKYIKYNEEVKQFFGTSKNFIELNLSQGKSYQKFVNFIKVDSPYLDFPWENKTENIIAK</sequence>
<dbReference type="PANTHER" id="PTHR36978">
    <property type="entry name" value="P-LOOP CONTAINING NUCLEOTIDE TRIPHOSPHATE HYDROLASE"/>
    <property type="match status" value="1"/>
</dbReference>
<dbReference type="SUPFAM" id="SSF52540">
    <property type="entry name" value="P-loop containing nucleoside triphosphate hydrolases"/>
    <property type="match status" value="1"/>
</dbReference>
<accession>A0A1X7IKX8</accession>
<reference evidence="2" key="1">
    <citation type="submission" date="2017-04" db="EMBL/GenBank/DDBJ databases">
        <authorList>
            <person name="Varghese N."/>
            <person name="Submissions S."/>
        </authorList>
    </citation>
    <scope>NUCLEOTIDE SEQUENCE [LARGE SCALE GENOMIC DNA]</scope>
    <source>
        <strain evidence="2">DSM 4125</strain>
    </source>
</reference>
<dbReference type="Pfam" id="PF17784">
    <property type="entry name" value="Sulfotransfer_4"/>
    <property type="match status" value="1"/>
</dbReference>
<evidence type="ECO:0000313" key="2">
    <source>
        <dbReference type="Proteomes" id="UP000193804"/>
    </source>
</evidence>
<organism evidence="1 2">
    <name type="scientific">Marivirga sericea</name>
    <dbReference type="NCBI Taxonomy" id="1028"/>
    <lineage>
        <taxon>Bacteria</taxon>
        <taxon>Pseudomonadati</taxon>
        <taxon>Bacteroidota</taxon>
        <taxon>Cytophagia</taxon>
        <taxon>Cytophagales</taxon>
        <taxon>Marivirgaceae</taxon>
        <taxon>Marivirga</taxon>
    </lineage>
</organism>
<keyword evidence="2" id="KW-1185">Reference proteome</keyword>
<dbReference type="InterPro" id="IPR027417">
    <property type="entry name" value="P-loop_NTPase"/>
</dbReference>
<protein>
    <recommendedName>
        <fullName evidence="3">Sulfotransferase family protein</fullName>
    </recommendedName>
</protein>
<gene>
    <name evidence="1" type="ORF">SAMN05661096_00730</name>
</gene>
<proteinExistence type="predicted"/>